<keyword evidence="2" id="KW-0479">Metal-binding</keyword>
<dbReference type="GO" id="GO:0004065">
    <property type="term" value="F:arylsulfatase activity"/>
    <property type="evidence" value="ECO:0007669"/>
    <property type="project" value="TreeGrafter"/>
</dbReference>
<dbReference type="EMBL" id="CABWLR010000001">
    <property type="protein sequence ID" value="VXA99426.1"/>
    <property type="molecule type" value="Genomic_DNA"/>
</dbReference>
<evidence type="ECO:0000256" key="3">
    <source>
        <dbReference type="ARBA" id="ARBA00022801"/>
    </source>
</evidence>
<dbReference type="InterPro" id="IPR024607">
    <property type="entry name" value="Sulfatase_CS"/>
</dbReference>
<dbReference type="InterPro" id="IPR000917">
    <property type="entry name" value="Sulfatase_N"/>
</dbReference>
<dbReference type="Proteomes" id="UP000430202">
    <property type="component" value="Unassembled WGS sequence"/>
</dbReference>
<dbReference type="Gene3D" id="3.40.720.10">
    <property type="entry name" value="Alkaline Phosphatase, subunit A"/>
    <property type="match status" value="1"/>
</dbReference>
<dbReference type="InterPro" id="IPR017850">
    <property type="entry name" value="Alkaline_phosphatase_core_sf"/>
</dbReference>
<dbReference type="SUPFAM" id="SSF53649">
    <property type="entry name" value="Alkaline phosphatase-like"/>
    <property type="match status" value="1"/>
</dbReference>
<protein>
    <submittedName>
        <fullName evidence="7">Sulfatase</fullName>
    </submittedName>
</protein>
<dbReference type="PROSITE" id="PS00523">
    <property type="entry name" value="SULFATASE_1"/>
    <property type="match status" value="1"/>
</dbReference>
<evidence type="ECO:0000259" key="6">
    <source>
        <dbReference type="Pfam" id="PF00884"/>
    </source>
</evidence>
<keyword evidence="5" id="KW-0732">Signal</keyword>
<dbReference type="PANTHER" id="PTHR42693:SF33">
    <property type="entry name" value="ARYLSULFATASE"/>
    <property type="match status" value="1"/>
</dbReference>
<feature type="chain" id="PRO_5024920720" evidence="5">
    <location>
        <begin position="22"/>
        <end position="322"/>
    </location>
</feature>
<dbReference type="AlphaFoldDB" id="A0A653M5U5"/>
<evidence type="ECO:0000313" key="7">
    <source>
        <dbReference type="EMBL" id="VXA99426.1"/>
    </source>
</evidence>
<dbReference type="PANTHER" id="PTHR42693">
    <property type="entry name" value="ARYLSULFATASE FAMILY MEMBER"/>
    <property type="match status" value="1"/>
</dbReference>
<organism evidence="7 8">
    <name type="scientific">Maribacter litoralis</name>
    <dbReference type="NCBI Taxonomy" id="2059726"/>
    <lineage>
        <taxon>Bacteria</taxon>
        <taxon>Pseudomonadati</taxon>
        <taxon>Bacteroidota</taxon>
        <taxon>Flavobacteriia</taxon>
        <taxon>Flavobacteriales</taxon>
        <taxon>Flavobacteriaceae</taxon>
        <taxon>Maribacter</taxon>
    </lineage>
</organism>
<keyword evidence="3" id="KW-0378">Hydrolase</keyword>
<feature type="domain" description="Sulfatase N-terminal" evidence="6">
    <location>
        <begin position="25"/>
        <end position="312"/>
    </location>
</feature>
<sequence>MHRLHCTITLFSILFTVVLSAQKKPNVVVVLVDDLGLGDVSYYRKAHSDTIIVETPAIDALAENGAVFTNAHAPAALCAPSRYAIMTGNHCYRSDAPWGVWGSYEKSPIKKNLLTLAKLMKQSGYQTAFFGKWHIGGDFLRKDDPSTIYRGSRNKPELDVDIRKIVGGGPRYQRFDYALSFQAGIQDVPYAVYEDNDMMPLAKDSKITFISQAKMDKIGVKLDKAEGLGDSNWNPHDMGPLLVKKAMDYIDANTHKDKPFFMYYSALAVHLPHTPTDELNGIKIAGTTPSKHLDLVKELDVQIQMLIDTLKSKVFMMTPSLC</sequence>
<gene>
    <name evidence="7" type="ORF">MARI151_10233</name>
</gene>
<evidence type="ECO:0000256" key="2">
    <source>
        <dbReference type="ARBA" id="ARBA00022723"/>
    </source>
</evidence>
<evidence type="ECO:0000256" key="5">
    <source>
        <dbReference type="SAM" id="SignalP"/>
    </source>
</evidence>
<reference evidence="7 8" key="1">
    <citation type="submission" date="2019-10" db="EMBL/GenBank/DDBJ databases">
        <authorList>
            <person name="Karimi E."/>
        </authorList>
    </citation>
    <scope>NUCLEOTIDE SEQUENCE [LARGE SCALE GENOMIC DNA]</scope>
    <source>
        <strain evidence="7">Maribacter sp. 151</strain>
    </source>
</reference>
<keyword evidence="4" id="KW-0106">Calcium</keyword>
<dbReference type="GO" id="GO:0046872">
    <property type="term" value="F:metal ion binding"/>
    <property type="evidence" value="ECO:0007669"/>
    <property type="project" value="UniProtKB-KW"/>
</dbReference>
<proteinExistence type="inferred from homology"/>
<evidence type="ECO:0000256" key="4">
    <source>
        <dbReference type="ARBA" id="ARBA00022837"/>
    </source>
</evidence>
<feature type="signal peptide" evidence="5">
    <location>
        <begin position="1"/>
        <end position="21"/>
    </location>
</feature>
<evidence type="ECO:0000256" key="1">
    <source>
        <dbReference type="ARBA" id="ARBA00008779"/>
    </source>
</evidence>
<accession>A0A653M5U5</accession>
<comment type="similarity">
    <text evidence="1">Belongs to the sulfatase family.</text>
</comment>
<name>A0A653M5U5_9FLAO</name>
<evidence type="ECO:0000313" key="8">
    <source>
        <dbReference type="Proteomes" id="UP000430202"/>
    </source>
</evidence>
<dbReference type="InterPro" id="IPR050738">
    <property type="entry name" value="Sulfatase"/>
</dbReference>
<dbReference type="Pfam" id="PF00884">
    <property type="entry name" value="Sulfatase"/>
    <property type="match status" value="1"/>
</dbReference>
<keyword evidence="8" id="KW-1185">Reference proteome</keyword>